<comment type="caution">
    <text evidence="2">The sequence shown here is derived from an EMBL/GenBank/DDBJ whole genome shotgun (WGS) entry which is preliminary data.</text>
</comment>
<dbReference type="EMBL" id="BTSY01000002">
    <property type="protein sequence ID" value="GMT15733.1"/>
    <property type="molecule type" value="Genomic_DNA"/>
</dbReference>
<proteinExistence type="predicted"/>
<feature type="non-terminal residue" evidence="2">
    <location>
        <position position="1"/>
    </location>
</feature>
<dbReference type="Proteomes" id="UP001432322">
    <property type="component" value="Unassembled WGS sequence"/>
</dbReference>
<dbReference type="AlphaFoldDB" id="A0AAV5VBY9"/>
<accession>A0AAV5VBY9</accession>
<evidence type="ECO:0000256" key="1">
    <source>
        <dbReference type="SAM" id="SignalP"/>
    </source>
</evidence>
<organism evidence="2 3">
    <name type="scientific">Pristionchus fissidentatus</name>
    <dbReference type="NCBI Taxonomy" id="1538716"/>
    <lineage>
        <taxon>Eukaryota</taxon>
        <taxon>Metazoa</taxon>
        <taxon>Ecdysozoa</taxon>
        <taxon>Nematoda</taxon>
        <taxon>Chromadorea</taxon>
        <taxon>Rhabditida</taxon>
        <taxon>Rhabditina</taxon>
        <taxon>Diplogasteromorpha</taxon>
        <taxon>Diplogasteroidea</taxon>
        <taxon>Neodiplogasteridae</taxon>
        <taxon>Pristionchus</taxon>
    </lineage>
</organism>
<feature type="chain" id="PRO_5043797977" description="Peptidase" evidence="1">
    <location>
        <begin position="26"/>
        <end position="294"/>
    </location>
</feature>
<gene>
    <name evidence="2" type="ORF">PFISCL1PPCAC_7030</name>
</gene>
<evidence type="ECO:0008006" key="4">
    <source>
        <dbReference type="Google" id="ProtNLM"/>
    </source>
</evidence>
<sequence>FNRKDIILSTMIILLFSSLFGVCLAAPFGYTDESSTIEPTTDVAPPNFTYLQELKEIEPRLRERMLREIPEEGVNEFFELGFMYPPYNMEKREAVVVGKEVGSEQSCETLCDTLYSVQSKIASSVSELFRRIFVFSDKFASLATADSITADQMEDFIVTFRGLSHFEKRLWNNVGKNMRSTKPGRDISEISPLIILGFEYPQRYDRQISNDVARSANASTSVFQLVLKTFLNDVRKGMEADDRVPEEAIKEFFENRLFNPPYNKETFESIKQWANKWLLPDVGLFVKNNFIISI</sequence>
<feature type="signal peptide" evidence="1">
    <location>
        <begin position="1"/>
        <end position="25"/>
    </location>
</feature>
<evidence type="ECO:0000313" key="3">
    <source>
        <dbReference type="Proteomes" id="UP001432322"/>
    </source>
</evidence>
<reference evidence="2" key="1">
    <citation type="submission" date="2023-10" db="EMBL/GenBank/DDBJ databases">
        <title>Genome assembly of Pristionchus species.</title>
        <authorList>
            <person name="Yoshida K."/>
            <person name="Sommer R.J."/>
        </authorList>
    </citation>
    <scope>NUCLEOTIDE SEQUENCE</scope>
    <source>
        <strain evidence="2">RS5133</strain>
    </source>
</reference>
<protein>
    <recommendedName>
        <fullName evidence="4">Peptidase</fullName>
    </recommendedName>
</protein>
<evidence type="ECO:0000313" key="2">
    <source>
        <dbReference type="EMBL" id="GMT15733.1"/>
    </source>
</evidence>
<name>A0AAV5VBY9_9BILA</name>
<keyword evidence="1" id="KW-0732">Signal</keyword>
<keyword evidence="3" id="KW-1185">Reference proteome</keyword>